<protein>
    <submittedName>
        <fullName evidence="1">Uncharacterized protein</fullName>
    </submittedName>
</protein>
<sequence>MLLTGKIFLQLFLLRINTMTCDIKGQEKTIKNTLTEMNLDAKSDNRLEDVRVIFIIFSFKMLYFRHVKNLAF</sequence>
<evidence type="ECO:0000313" key="2">
    <source>
        <dbReference type="Proteomes" id="UP000001039"/>
    </source>
</evidence>
<dbReference type="EMBL" id="CP000829">
    <property type="protein sequence ID" value="ACI61110.1"/>
    <property type="molecule type" value="Genomic_DNA"/>
</dbReference>
<reference evidence="1 2" key="1">
    <citation type="journal article" date="2008" name="J. Bacteriol.">
        <title>Genome sequence of a nephritogenic and highly transformable M49 strain of Streptococcus pyogenes.</title>
        <authorList>
            <person name="McShan W.M."/>
            <person name="Ferretti J.J."/>
            <person name="Karasawa T."/>
            <person name="Suvorov A.N."/>
            <person name="Lin S."/>
            <person name="Qin B."/>
            <person name="Jia H."/>
            <person name="Kenton S."/>
            <person name="Najar F."/>
            <person name="Wu H."/>
            <person name="Scott J."/>
            <person name="Roe B.A."/>
            <person name="Savic D.J."/>
        </authorList>
    </citation>
    <scope>NUCLEOTIDE SEQUENCE [LARGE SCALE GENOMIC DNA]</scope>
    <source>
        <strain evidence="1 2">NZ131</strain>
    </source>
</reference>
<name>A0A0H3BX18_STRPZ</name>
<accession>A0A0H3BX18</accession>
<dbReference type="KEGG" id="soz:Spy49_0798"/>
<dbReference type="Proteomes" id="UP000001039">
    <property type="component" value="Chromosome"/>
</dbReference>
<gene>
    <name evidence="1" type="ordered locus">Spy49_0798</name>
</gene>
<evidence type="ECO:0000313" key="1">
    <source>
        <dbReference type="EMBL" id="ACI61110.1"/>
    </source>
</evidence>
<dbReference type="AlphaFoldDB" id="A0A0H3BX18"/>
<dbReference type="HOGENOM" id="CLU_2958953_0_0_9"/>
<proteinExistence type="predicted"/>
<organism evidence="1 2">
    <name type="scientific">Streptococcus pyogenes serotype M49 (strain NZ131)</name>
    <dbReference type="NCBI Taxonomy" id="471876"/>
    <lineage>
        <taxon>Bacteria</taxon>
        <taxon>Bacillati</taxon>
        <taxon>Bacillota</taxon>
        <taxon>Bacilli</taxon>
        <taxon>Lactobacillales</taxon>
        <taxon>Streptococcaceae</taxon>
        <taxon>Streptococcus</taxon>
    </lineage>
</organism>